<feature type="transmembrane region" description="Helical" evidence="8">
    <location>
        <begin position="107"/>
        <end position="126"/>
    </location>
</feature>
<dbReference type="InterPro" id="IPR000522">
    <property type="entry name" value="ABC_transptr_permease_BtuC"/>
</dbReference>
<comment type="caution">
    <text evidence="9">The sequence shown here is derived from an EMBL/GenBank/DDBJ whole genome shotgun (WGS) entry which is preliminary data.</text>
</comment>
<feature type="transmembrane region" description="Helical" evidence="8">
    <location>
        <begin position="77"/>
        <end position="95"/>
    </location>
</feature>
<evidence type="ECO:0000256" key="2">
    <source>
        <dbReference type="ARBA" id="ARBA00007935"/>
    </source>
</evidence>
<evidence type="ECO:0000256" key="4">
    <source>
        <dbReference type="ARBA" id="ARBA00022475"/>
    </source>
</evidence>
<dbReference type="PANTHER" id="PTHR30472:SF24">
    <property type="entry name" value="FERRIC ENTEROBACTIN TRANSPORT SYSTEM PERMEASE PROTEIN FEPG"/>
    <property type="match status" value="1"/>
</dbReference>
<dbReference type="RefSeq" id="WP_151843988.1">
    <property type="nucleotide sequence ID" value="NZ_WBZJ01000001.1"/>
</dbReference>
<keyword evidence="10" id="KW-1185">Reference proteome</keyword>
<feature type="transmembrane region" description="Helical" evidence="8">
    <location>
        <begin position="246"/>
        <end position="273"/>
    </location>
</feature>
<feature type="transmembrane region" description="Helical" evidence="8">
    <location>
        <begin position="310"/>
        <end position="331"/>
    </location>
</feature>
<evidence type="ECO:0000256" key="5">
    <source>
        <dbReference type="ARBA" id="ARBA00022692"/>
    </source>
</evidence>
<dbReference type="Pfam" id="PF01032">
    <property type="entry name" value="FecCD"/>
    <property type="match status" value="1"/>
</dbReference>
<keyword evidence="3" id="KW-0813">Transport</keyword>
<dbReference type="Proteomes" id="UP000436181">
    <property type="component" value="Unassembled WGS sequence"/>
</dbReference>
<evidence type="ECO:0000256" key="8">
    <source>
        <dbReference type="SAM" id="Phobius"/>
    </source>
</evidence>
<evidence type="ECO:0000313" key="10">
    <source>
        <dbReference type="Proteomes" id="UP000436181"/>
    </source>
</evidence>
<dbReference type="SUPFAM" id="SSF81345">
    <property type="entry name" value="ABC transporter involved in vitamin B12 uptake, BtuC"/>
    <property type="match status" value="1"/>
</dbReference>
<gene>
    <name evidence="9" type="ORF">F8377_03545</name>
</gene>
<dbReference type="CDD" id="cd06550">
    <property type="entry name" value="TM_ABC_iron-siderophores_like"/>
    <property type="match status" value="1"/>
</dbReference>
<feature type="transmembrane region" description="Helical" evidence="8">
    <location>
        <begin position="132"/>
        <end position="150"/>
    </location>
</feature>
<dbReference type="Gene3D" id="1.10.3470.10">
    <property type="entry name" value="ABC transporter involved in vitamin B12 uptake, BtuC"/>
    <property type="match status" value="1"/>
</dbReference>
<dbReference type="EMBL" id="WBZJ01000001">
    <property type="protein sequence ID" value="KAB3523226.1"/>
    <property type="molecule type" value="Genomic_DNA"/>
</dbReference>
<reference evidence="9 10" key="1">
    <citation type="submission" date="2019-10" db="EMBL/GenBank/DDBJ databases">
        <title>Corynebacterium sp novel species isolated from the respiratory tract of Marmot.</title>
        <authorList>
            <person name="Zhang G."/>
        </authorList>
    </citation>
    <scope>NUCLEOTIDE SEQUENCE [LARGE SCALE GENOMIC DNA]</scope>
    <source>
        <strain evidence="9 10">336</strain>
    </source>
</reference>
<feature type="transmembrane region" description="Helical" evidence="8">
    <location>
        <begin position="197"/>
        <end position="220"/>
    </location>
</feature>
<organism evidence="9 10">
    <name type="scientific">Corynebacterium zhongnanshanii</name>
    <dbReference type="NCBI Taxonomy" id="2768834"/>
    <lineage>
        <taxon>Bacteria</taxon>
        <taxon>Bacillati</taxon>
        <taxon>Actinomycetota</taxon>
        <taxon>Actinomycetes</taxon>
        <taxon>Mycobacteriales</taxon>
        <taxon>Corynebacteriaceae</taxon>
        <taxon>Corynebacterium</taxon>
    </lineage>
</organism>
<keyword evidence="7 8" id="KW-0472">Membrane</keyword>
<accession>A0ABQ6VFN8</accession>
<name>A0ABQ6VFN8_9CORY</name>
<comment type="subcellular location">
    <subcellularLocation>
        <location evidence="1">Cell membrane</location>
        <topology evidence="1">Multi-pass membrane protein</topology>
    </subcellularLocation>
</comment>
<dbReference type="InterPro" id="IPR037294">
    <property type="entry name" value="ABC_BtuC-like"/>
</dbReference>
<feature type="transmembrane region" description="Helical" evidence="8">
    <location>
        <begin position="285"/>
        <end position="303"/>
    </location>
</feature>
<keyword evidence="5 8" id="KW-0812">Transmembrane</keyword>
<evidence type="ECO:0000256" key="6">
    <source>
        <dbReference type="ARBA" id="ARBA00022989"/>
    </source>
</evidence>
<feature type="transmembrane region" description="Helical" evidence="8">
    <location>
        <begin position="157"/>
        <end position="177"/>
    </location>
</feature>
<sequence>MTNPVLTAHDIRRHQRRARIRSWCVTVALLAVMMAFVCCLLMMGETFYPMSQVLQVIQGKTVPGASYTVGELRLPRTILAVLVGLALGSAGVSFQTMLRNQLASPDIIGISAAASAVGVIGITMFHLDQWTVSVLSLAGTLALAAAMYAFARGGTRLILTGIGVGAFMNSIVVFVLSRANAPDLQAASRWMAGSLNVASWDIIVPVAVLVAVLLPALIVLTHHLSVLRLGDELATGLGLNAGRTRLVIMSIAVFLIAVVTAAVGPIAFVAFMAGPIAARLPHTNSVLTSALVGAILVLGADALAQLVLPYRYPVGVVTGALGAPFLIYLLIRTTKKGAGL</sequence>
<comment type="similarity">
    <text evidence="2">Belongs to the binding-protein-dependent transport system permease family. FecCD subfamily.</text>
</comment>
<dbReference type="PANTHER" id="PTHR30472">
    <property type="entry name" value="FERRIC ENTEROBACTIN TRANSPORT SYSTEM PERMEASE PROTEIN"/>
    <property type="match status" value="1"/>
</dbReference>
<evidence type="ECO:0000313" key="9">
    <source>
        <dbReference type="EMBL" id="KAB3523226.1"/>
    </source>
</evidence>
<evidence type="ECO:0000256" key="3">
    <source>
        <dbReference type="ARBA" id="ARBA00022448"/>
    </source>
</evidence>
<evidence type="ECO:0000256" key="7">
    <source>
        <dbReference type="ARBA" id="ARBA00023136"/>
    </source>
</evidence>
<keyword evidence="6 8" id="KW-1133">Transmembrane helix</keyword>
<feature type="transmembrane region" description="Helical" evidence="8">
    <location>
        <begin position="20"/>
        <end position="43"/>
    </location>
</feature>
<proteinExistence type="inferred from homology"/>
<protein>
    <submittedName>
        <fullName evidence="9">Iron ABC transporter permease</fullName>
    </submittedName>
</protein>
<keyword evidence="4" id="KW-1003">Cell membrane</keyword>
<evidence type="ECO:0000256" key="1">
    <source>
        <dbReference type="ARBA" id="ARBA00004651"/>
    </source>
</evidence>